<comment type="subcellular location">
    <subcellularLocation>
        <location evidence="6">Cell membrane</location>
        <topology evidence="6">Multi-pass membrane protein</topology>
    </subcellularLocation>
    <subcellularLocation>
        <location evidence="1">Membrane</location>
        <topology evidence="1">Multi-pass membrane protein</topology>
    </subcellularLocation>
</comment>
<dbReference type="EMBL" id="BONJ01000028">
    <property type="protein sequence ID" value="GIG16728.1"/>
    <property type="molecule type" value="Genomic_DNA"/>
</dbReference>
<dbReference type="PROSITE" id="PS51012">
    <property type="entry name" value="ABC_TM2"/>
    <property type="match status" value="1"/>
</dbReference>
<dbReference type="RefSeq" id="WP_166379096.1">
    <property type="nucleotide sequence ID" value="NZ_BAAATT010000005.1"/>
</dbReference>
<evidence type="ECO:0000256" key="3">
    <source>
        <dbReference type="ARBA" id="ARBA00022989"/>
    </source>
</evidence>
<dbReference type="AlphaFoldDB" id="A0A8J3PHT1"/>
<feature type="transmembrane region" description="Helical" evidence="6">
    <location>
        <begin position="144"/>
        <end position="169"/>
    </location>
</feature>
<comment type="similarity">
    <text evidence="6">Belongs to the ABC-2 integral membrane protein family.</text>
</comment>
<keyword evidence="9" id="KW-1185">Reference proteome</keyword>
<accession>A0A8J3PHT1</accession>
<evidence type="ECO:0000256" key="6">
    <source>
        <dbReference type="RuleBase" id="RU361157"/>
    </source>
</evidence>
<dbReference type="Pfam" id="PF01061">
    <property type="entry name" value="ABC2_membrane"/>
    <property type="match status" value="1"/>
</dbReference>
<feature type="transmembrane region" description="Helical" evidence="6">
    <location>
        <begin position="232"/>
        <end position="250"/>
    </location>
</feature>
<keyword evidence="2 6" id="KW-0812">Transmembrane</keyword>
<keyword evidence="3 6" id="KW-1133">Transmembrane helix</keyword>
<dbReference type="InterPro" id="IPR047817">
    <property type="entry name" value="ABC2_TM_bact-type"/>
</dbReference>
<feature type="transmembrane region" description="Helical" evidence="6">
    <location>
        <begin position="62"/>
        <end position="88"/>
    </location>
</feature>
<evidence type="ECO:0000256" key="1">
    <source>
        <dbReference type="ARBA" id="ARBA00004141"/>
    </source>
</evidence>
<organism evidence="8 9">
    <name type="scientific">Catellatospora methionotrophica</name>
    <dbReference type="NCBI Taxonomy" id="121620"/>
    <lineage>
        <taxon>Bacteria</taxon>
        <taxon>Bacillati</taxon>
        <taxon>Actinomycetota</taxon>
        <taxon>Actinomycetes</taxon>
        <taxon>Micromonosporales</taxon>
        <taxon>Micromonosporaceae</taxon>
        <taxon>Catellatospora</taxon>
    </lineage>
</organism>
<evidence type="ECO:0000256" key="5">
    <source>
        <dbReference type="ARBA" id="ARBA00023251"/>
    </source>
</evidence>
<evidence type="ECO:0000313" key="9">
    <source>
        <dbReference type="Proteomes" id="UP000660339"/>
    </source>
</evidence>
<protein>
    <recommendedName>
        <fullName evidence="6">Transport permease protein</fullName>
    </recommendedName>
</protein>
<reference evidence="8" key="1">
    <citation type="submission" date="2021-01" db="EMBL/GenBank/DDBJ databases">
        <title>Whole genome shotgun sequence of Catellatospora methionotrophica NBRC 14553.</title>
        <authorList>
            <person name="Komaki H."/>
            <person name="Tamura T."/>
        </authorList>
    </citation>
    <scope>NUCLEOTIDE SEQUENCE</scope>
    <source>
        <strain evidence="8">NBRC 14553</strain>
    </source>
</reference>
<feature type="transmembrane region" description="Helical" evidence="6">
    <location>
        <begin position="27"/>
        <end position="50"/>
    </location>
</feature>
<dbReference type="Proteomes" id="UP000660339">
    <property type="component" value="Unassembled WGS sequence"/>
</dbReference>
<feature type="transmembrane region" description="Helical" evidence="6">
    <location>
        <begin position="115"/>
        <end position="138"/>
    </location>
</feature>
<keyword evidence="6" id="KW-0813">Transport</keyword>
<evidence type="ECO:0000256" key="2">
    <source>
        <dbReference type="ARBA" id="ARBA00022692"/>
    </source>
</evidence>
<dbReference type="InterPro" id="IPR051784">
    <property type="entry name" value="Nod_factor_ABC_transporter"/>
</dbReference>
<evidence type="ECO:0000313" key="8">
    <source>
        <dbReference type="EMBL" id="GIG16728.1"/>
    </source>
</evidence>
<dbReference type="GO" id="GO:0046677">
    <property type="term" value="P:response to antibiotic"/>
    <property type="evidence" value="ECO:0007669"/>
    <property type="project" value="UniProtKB-KW"/>
</dbReference>
<comment type="caution">
    <text evidence="8">The sequence shown here is derived from an EMBL/GenBank/DDBJ whole genome shotgun (WGS) entry which is preliminary data.</text>
</comment>
<evidence type="ECO:0000256" key="4">
    <source>
        <dbReference type="ARBA" id="ARBA00023136"/>
    </source>
</evidence>
<dbReference type="InterPro" id="IPR000412">
    <property type="entry name" value="ABC_2_transport"/>
</dbReference>
<dbReference type="GO" id="GO:0043190">
    <property type="term" value="C:ATP-binding cassette (ABC) transporter complex"/>
    <property type="evidence" value="ECO:0007669"/>
    <property type="project" value="InterPro"/>
</dbReference>
<proteinExistence type="inferred from homology"/>
<name>A0A8J3PHT1_9ACTN</name>
<gene>
    <name evidence="8" type="ORF">Cme02nite_50600</name>
</gene>
<dbReference type="PRINTS" id="PR00164">
    <property type="entry name" value="ABC2TRNSPORT"/>
</dbReference>
<evidence type="ECO:0000259" key="7">
    <source>
        <dbReference type="PROSITE" id="PS51012"/>
    </source>
</evidence>
<sequence>MTTPAYSPAFAEFRYWGAIFAKSWRPVLVNSVVNPVLFLAGIGLGLGGLVDDRSPLDGGLSYAAFFAPGLLAAAAMQTAVVEGGQAVFNAVRTRRSYRVAAYTPLQPHDILHGHLLFIAVRILLSSAVFVAVMYAFAIPASPGAALAVPVAVLLGVTCAAPTAAWAITVQQPSVIGNFSRFVVMPLYLFSATFFPVEVMPGWLQPLVYLSPLWHGARLCRDLSVGTVNPLDAGVDLALLALTALAGYLAARRSYRRHLHS</sequence>
<feature type="transmembrane region" description="Helical" evidence="6">
    <location>
        <begin position="181"/>
        <end position="203"/>
    </location>
</feature>
<dbReference type="PIRSF" id="PIRSF006648">
    <property type="entry name" value="DrrB"/>
    <property type="match status" value="1"/>
</dbReference>
<feature type="domain" description="ABC transmembrane type-2" evidence="7">
    <location>
        <begin position="26"/>
        <end position="257"/>
    </location>
</feature>
<keyword evidence="5" id="KW-0046">Antibiotic resistance</keyword>
<keyword evidence="6" id="KW-1003">Cell membrane</keyword>
<dbReference type="GO" id="GO:0140359">
    <property type="term" value="F:ABC-type transporter activity"/>
    <property type="evidence" value="ECO:0007669"/>
    <property type="project" value="InterPro"/>
</dbReference>
<keyword evidence="4 6" id="KW-0472">Membrane</keyword>
<dbReference type="PANTHER" id="PTHR43229:SF2">
    <property type="entry name" value="NODULATION PROTEIN J"/>
    <property type="match status" value="1"/>
</dbReference>
<dbReference type="PANTHER" id="PTHR43229">
    <property type="entry name" value="NODULATION PROTEIN J"/>
    <property type="match status" value="1"/>
</dbReference>
<dbReference type="InterPro" id="IPR013525">
    <property type="entry name" value="ABC2_TM"/>
</dbReference>